<evidence type="ECO:0000256" key="1">
    <source>
        <dbReference type="ARBA" id="ARBA00000971"/>
    </source>
</evidence>
<feature type="domain" description="PpiC" evidence="6">
    <location>
        <begin position="120"/>
        <end position="234"/>
    </location>
</feature>
<evidence type="ECO:0000256" key="2">
    <source>
        <dbReference type="ARBA" id="ARBA00013194"/>
    </source>
</evidence>
<gene>
    <name evidence="7" type="ORF">ENV70_02285</name>
</gene>
<dbReference type="EC" id="5.2.1.8" evidence="2"/>
<keyword evidence="5" id="KW-0413">Isomerase</keyword>
<accession>A0A7C6AFJ2</accession>
<dbReference type="GO" id="GO:0003755">
    <property type="term" value="F:peptidyl-prolyl cis-trans isomerase activity"/>
    <property type="evidence" value="ECO:0007669"/>
    <property type="project" value="UniProtKB-KW"/>
</dbReference>
<keyword evidence="4" id="KW-0697">Rotamase</keyword>
<organism evidence="7">
    <name type="scientific">candidate division WOR-3 bacterium</name>
    <dbReference type="NCBI Taxonomy" id="2052148"/>
    <lineage>
        <taxon>Bacteria</taxon>
        <taxon>Bacteria division WOR-3</taxon>
    </lineage>
</organism>
<reference evidence="7" key="1">
    <citation type="journal article" date="2020" name="mSystems">
        <title>Genome- and Community-Level Interaction Insights into Carbon Utilization and Element Cycling Functions of Hydrothermarchaeota in Hydrothermal Sediment.</title>
        <authorList>
            <person name="Zhou Z."/>
            <person name="Liu Y."/>
            <person name="Xu W."/>
            <person name="Pan J."/>
            <person name="Luo Z.H."/>
            <person name="Li M."/>
        </authorList>
    </citation>
    <scope>NUCLEOTIDE SEQUENCE [LARGE SCALE GENOMIC DNA]</scope>
    <source>
        <strain evidence="7">SpSt-783</strain>
    </source>
</reference>
<name>A0A7C6AFJ2_UNCW3</name>
<dbReference type="InterPro" id="IPR027304">
    <property type="entry name" value="Trigger_fact/SurA_dom_sf"/>
</dbReference>
<evidence type="ECO:0000259" key="6">
    <source>
        <dbReference type="Pfam" id="PF13145"/>
    </source>
</evidence>
<dbReference type="SUPFAM" id="SSF109998">
    <property type="entry name" value="Triger factor/SurA peptide-binding domain-like"/>
    <property type="match status" value="1"/>
</dbReference>
<dbReference type="SUPFAM" id="SSF54534">
    <property type="entry name" value="FKBP-like"/>
    <property type="match status" value="1"/>
</dbReference>
<evidence type="ECO:0000256" key="5">
    <source>
        <dbReference type="ARBA" id="ARBA00023235"/>
    </source>
</evidence>
<comment type="catalytic activity">
    <reaction evidence="1">
        <text>[protein]-peptidylproline (omega=180) = [protein]-peptidylproline (omega=0)</text>
        <dbReference type="Rhea" id="RHEA:16237"/>
        <dbReference type="Rhea" id="RHEA-COMP:10747"/>
        <dbReference type="Rhea" id="RHEA-COMP:10748"/>
        <dbReference type="ChEBI" id="CHEBI:83833"/>
        <dbReference type="ChEBI" id="CHEBI:83834"/>
        <dbReference type="EC" id="5.2.1.8"/>
    </reaction>
</comment>
<keyword evidence="3" id="KW-0732">Signal</keyword>
<dbReference type="PANTHER" id="PTHR47245:SF1">
    <property type="entry name" value="FOLDASE PROTEIN PRSA"/>
    <property type="match status" value="1"/>
</dbReference>
<proteinExistence type="predicted"/>
<dbReference type="PANTHER" id="PTHR47245">
    <property type="entry name" value="PEPTIDYLPROLYL ISOMERASE"/>
    <property type="match status" value="1"/>
</dbReference>
<dbReference type="InterPro" id="IPR046357">
    <property type="entry name" value="PPIase_dom_sf"/>
</dbReference>
<evidence type="ECO:0000256" key="3">
    <source>
        <dbReference type="ARBA" id="ARBA00022729"/>
    </source>
</evidence>
<protein>
    <recommendedName>
        <fullName evidence="2">peptidylprolyl isomerase</fullName>
        <ecNumber evidence="2">5.2.1.8</ecNumber>
    </recommendedName>
</protein>
<dbReference type="InterPro" id="IPR050245">
    <property type="entry name" value="PrsA_foldase"/>
</dbReference>
<dbReference type="EMBL" id="DTHJ01000052">
    <property type="protein sequence ID" value="HHS62432.1"/>
    <property type="molecule type" value="Genomic_DNA"/>
</dbReference>
<evidence type="ECO:0000313" key="7">
    <source>
        <dbReference type="EMBL" id="HHS62432.1"/>
    </source>
</evidence>
<evidence type="ECO:0000256" key="4">
    <source>
        <dbReference type="ARBA" id="ARBA00023110"/>
    </source>
</evidence>
<dbReference type="AlphaFoldDB" id="A0A7C6AFJ2"/>
<dbReference type="Gene3D" id="1.10.4030.10">
    <property type="entry name" value="Porin chaperone SurA, peptide-binding domain"/>
    <property type="match status" value="1"/>
</dbReference>
<dbReference type="InterPro" id="IPR000297">
    <property type="entry name" value="PPIase_PpiC"/>
</dbReference>
<dbReference type="Pfam" id="PF13145">
    <property type="entry name" value="Rotamase_2"/>
    <property type="match status" value="1"/>
</dbReference>
<dbReference type="Gene3D" id="3.10.50.40">
    <property type="match status" value="1"/>
</dbReference>
<comment type="caution">
    <text evidence="7">The sequence shown here is derived from an EMBL/GenBank/DDBJ whole genome shotgun (WGS) entry which is preliminary data.</text>
</comment>
<sequence length="284" mass="32944">MNFLKRGKKLITLFTFFLICIISVNIACAKKEKNVLVRVDGSTLTLEEFQKYIPESEYKNLPEETITEILNNWANQQILYLEARKRGIDKEDSVRLLIDQYTKNLMAMALIRRSFGNTTVSQSEILNYFTAHQEEFTYAVKLAQIVLPSYESAIVTYNEIKAGADFMKLAKERSLTRMENGENPRIVTEYLPRGRIGDFATEEVIFNLKMNEVSEPISYVQGTYLIVKLLDKKKILAKPELSDELKGQIYNYLISKKYQDFFQSFLDSLKTVYKVTTDLELLKK</sequence>